<evidence type="ECO:0000259" key="1">
    <source>
        <dbReference type="Pfam" id="PF15625"/>
    </source>
</evidence>
<proteinExistence type="predicted"/>
<evidence type="ECO:0000313" key="2">
    <source>
        <dbReference type="EMBL" id="VDN50111.1"/>
    </source>
</evidence>
<dbReference type="Proteomes" id="UP000274756">
    <property type="component" value="Unassembled WGS sequence"/>
</dbReference>
<dbReference type="WBParaSite" id="DME_0000285501-mRNA-1">
    <property type="protein sequence ID" value="DME_0000285501-mRNA-1"/>
    <property type="gene ID" value="DME_0000285501"/>
</dbReference>
<dbReference type="EMBL" id="UYYG01000001">
    <property type="protein sequence ID" value="VDN50111.1"/>
    <property type="molecule type" value="Genomic_DNA"/>
</dbReference>
<dbReference type="Proteomes" id="UP000038040">
    <property type="component" value="Unplaced"/>
</dbReference>
<dbReference type="OrthoDB" id="5868159at2759"/>
<dbReference type="AlphaFoldDB" id="A0A0N4U7A0"/>
<sequence>MNFTTELLISELKTAKENYVHLGRSIEKNWNDLQRLRIEQGYASRNLAVQKTEQSDILNFYNQWFDTADTPVYSIIASEEPQINNSKPQHEIERLSLISKYRYQLIIHFNKISVCKTPYRALNTDFSCNFDEIYRLRVSFIAVASLLNHYMEPFFLLQHETLFDLAEFSRWDEASSH</sequence>
<evidence type="ECO:0000313" key="3">
    <source>
        <dbReference type="Proteomes" id="UP000038040"/>
    </source>
</evidence>
<evidence type="ECO:0000313" key="5">
    <source>
        <dbReference type="WBParaSite" id="DME_0000285501-mRNA-1"/>
    </source>
</evidence>
<gene>
    <name evidence="2" type="ORF">DME_LOCUS84</name>
</gene>
<dbReference type="InterPro" id="IPR028928">
    <property type="entry name" value="CC2D2AN-C2"/>
</dbReference>
<name>A0A0N4U7A0_DRAME</name>
<organism evidence="3 5">
    <name type="scientific">Dracunculus medinensis</name>
    <name type="common">Guinea worm</name>
    <dbReference type="NCBI Taxonomy" id="318479"/>
    <lineage>
        <taxon>Eukaryota</taxon>
        <taxon>Metazoa</taxon>
        <taxon>Ecdysozoa</taxon>
        <taxon>Nematoda</taxon>
        <taxon>Chromadorea</taxon>
        <taxon>Rhabditida</taxon>
        <taxon>Spirurina</taxon>
        <taxon>Dracunculoidea</taxon>
        <taxon>Dracunculidae</taxon>
        <taxon>Dracunculus</taxon>
    </lineage>
</organism>
<reference evidence="2 4" key="2">
    <citation type="submission" date="2018-11" db="EMBL/GenBank/DDBJ databases">
        <authorList>
            <consortium name="Pathogen Informatics"/>
        </authorList>
    </citation>
    <scope>NUCLEOTIDE SEQUENCE [LARGE SCALE GENOMIC DNA]</scope>
</reference>
<dbReference type="Pfam" id="PF15625">
    <property type="entry name" value="CC2D2AN-C2"/>
    <property type="match status" value="1"/>
</dbReference>
<keyword evidence="4" id="KW-1185">Reference proteome</keyword>
<accession>A0A0N4U7A0</accession>
<evidence type="ECO:0000313" key="4">
    <source>
        <dbReference type="Proteomes" id="UP000274756"/>
    </source>
</evidence>
<feature type="domain" description="CC2D2A N-terminal C2" evidence="1">
    <location>
        <begin position="78"/>
        <end position="139"/>
    </location>
</feature>
<protein>
    <submittedName>
        <fullName evidence="5">CC2D2AN-C2 domain-containing protein</fullName>
    </submittedName>
</protein>
<reference evidence="5" key="1">
    <citation type="submission" date="2017-02" db="UniProtKB">
        <authorList>
            <consortium name="WormBaseParasite"/>
        </authorList>
    </citation>
    <scope>IDENTIFICATION</scope>
</reference>